<evidence type="ECO:0000256" key="3">
    <source>
        <dbReference type="ARBA" id="ARBA00004406"/>
    </source>
</evidence>
<dbReference type="EMBL" id="JARPUR010000003">
    <property type="protein sequence ID" value="KAK4879909.1"/>
    <property type="molecule type" value="Genomic_DNA"/>
</dbReference>
<keyword evidence="8" id="KW-0492">Microsome</keyword>
<dbReference type="InterPro" id="IPR001128">
    <property type="entry name" value="Cyt_P450"/>
</dbReference>
<evidence type="ECO:0000256" key="8">
    <source>
        <dbReference type="ARBA" id="ARBA00022848"/>
    </source>
</evidence>
<sequence length="436" mass="50619">MPGNRLNSQSREMVIHLLAYFQKEKENGEPLESVNSIQDRVAIALNISKRTVCSIKLEKIENPVLSSPSKKRPRIKTKTTVVKDSSLIKRVLVTDFQKFSDKIFVNNKDVDPVFSNSLFNLNNPHWKDLRSKISKSFSPSKVKAMMRIAKKCANNLKTYLENNVDKSLDVKDVTIRYSTEVISNCVFGVNFNCFVKKPNLFAHYAHNIFPKSYVGTFKGFTYAFLPQLVKIFKYQFFDDASCEFFYKIFSEIIEQRQNLNIKRYDLIDILIDLKKENDENLLFDQNQLLSQAVSFLAVGHETLSSIVALTIYHLSMDDKTQTRLRDEINDVIEQYGDITLESLADMEYLQMVINETLRMYPVIQYIQRRCIEDCFIPETGIVIERGRKFALLNLKVSILYFVKYFQIEQDGSEKLVFGSSHSLEPMNRMLIKLTKI</sequence>
<keyword evidence="11" id="KW-0503">Monooxygenase</keyword>
<proteinExistence type="inferred from homology"/>
<evidence type="ECO:0000256" key="11">
    <source>
        <dbReference type="ARBA" id="ARBA00023033"/>
    </source>
</evidence>
<dbReference type="AlphaFoldDB" id="A0AAN7P9T3"/>
<comment type="caution">
    <text evidence="13">The sequence shown here is derived from an EMBL/GenBank/DDBJ whole genome shotgun (WGS) entry which is preliminary data.</text>
</comment>
<keyword evidence="6" id="KW-0479">Metal-binding</keyword>
<keyword evidence="12" id="KW-0472">Membrane</keyword>
<reference evidence="14" key="1">
    <citation type="submission" date="2023-01" db="EMBL/GenBank/DDBJ databases">
        <title>Key to firefly adult light organ development and bioluminescence: homeobox transcription factors regulate luciferase expression and transportation to peroxisome.</title>
        <authorList>
            <person name="Fu X."/>
        </authorList>
    </citation>
    <scope>NUCLEOTIDE SEQUENCE [LARGE SCALE GENOMIC DNA]</scope>
</reference>
<evidence type="ECO:0000256" key="6">
    <source>
        <dbReference type="ARBA" id="ARBA00022723"/>
    </source>
</evidence>
<dbReference type="InterPro" id="IPR002402">
    <property type="entry name" value="Cyt_P450_E_grp-II"/>
</dbReference>
<organism evidence="13 14">
    <name type="scientific">Aquatica leii</name>
    <dbReference type="NCBI Taxonomy" id="1421715"/>
    <lineage>
        <taxon>Eukaryota</taxon>
        <taxon>Metazoa</taxon>
        <taxon>Ecdysozoa</taxon>
        <taxon>Arthropoda</taxon>
        <taxon>Hexapoda</taxon>
        <taxon>Insecta</taxon>
        <taxon>Pterygota</taxon>
        <taxon>Neoptera</taxon>
        <taxon>Endopterygota</taxon>
        <taxon>Coleoptera</taxon>
        <taxon>Polyphaga</taxon>
        <taxon>Elateriformia</taxon>
        <taxon>Elateroidea</taxon>
        <taxon>Lampyridae</taxon>
        <taxon>Luciolinae</taxon>
        <taxon>Aquatica</taxon>
    </lineage>
</organism>
<protein>
    <recommendedName>
        <fullName evidence="15">Cytochrome P450</fullName>
    </recommendedName>
</protein>
<keyword evidence="10" id="KW-0408">Iron</keyword>
<keyword evidence="14" id="KW-1185">Reference proteome</keyword>
<evidence type="ECO:0000256" key="2">
    <source>
        <dbReference type="ARBA" id="ARBA00004174"/>
    </source>
</evidence>
<dbReference type="InterPro" id="IPR036396">
    <property type="entry name" value="Cyt_P450_sf"/>
</dbReference>
<evidence type="ECO:0000256" key="9">
    <source>
        <dbReference type="ARBA" id="ARBA00023002"/>
    </source>
</evidence>
<dbReference type="InterPro" id="IPR050476">
    <property type="entry name" value="Insect_CytP450_Detox"/>
</dbReference>
<dbReference type="SUPFAM" id="SSF48264">
    <property type="entry name" value="Cytochrome P450"/>
    <property type="match status" value="1"/>
</dbReference>
<dbReference type="Pfam" id="PF00067">
    <property type="entry name" value="p450"/>
    <property type="match status" value="1"/>
</dbReference>
<evidence type="ECO:0000256" key="5">
    <source>
        <dbReference type="ARBA" id="ARBA00022617"/>
    </source>
</evidence>
<dbReference type="GO" id="GO:0005789">
    <property type="term" value="C:endoplasmic reticulum membrane"/>
    <property type="evidence" value="ECO:0007669"/>
    <property type="project" value="UniProtKB-SubCell"/>
</dbReference>
<comment type="similarity">
    <text evidence="4">Belongs to the cytochrome P450 family.</text>
</comment>
<dbReference type="GO" id="GO:0005506">
    <property type="term" value="F:iron ion binding"/>
    <property type="evidence" value="ECO:0007669"/>
    <property type="project" value="InterPro"/>
</dbReference>
<dbReference type="PANTHER" id="PTHR24292">
    <property type="entry name" value="CYTOCHROME P450"/>
    <property type="match status" value="1"/>
</dbReference>
<dbReference type="GO" id="GO:0004497">
    <property type="term" value="F:monooxygenase activity"/>
    <property type="evidence" value="ECO:0007669"/>
    <property type="project" value="UniProtKB-KW"/>
</dbReference>
<comment type="cofactor">
    <cofactor evidence="1">
        <name>heme</name>
        <dbReference type="ChEBI" id="CHEBI:30413"/>
    </cofactor>
</comment>
<keyword evidence="9" id="KW-0560">Oxidoreductase</keyword>
<dbReference type="PANTHER" id="PTHR24292:SF45">
    <property type="entry name" value="CYTOCHROME P450 6G1-RELATED"/>
    <property type="match status" value="1"/>
</dbReference>
<dbReference type="Gene3D" id="1.10.630.10">
    <property type="entry name" value="Cytochrome P450"/>
    <property type="match status" value="1"/>
</dbReference>
<evidence type="ECO:0000256" key="12">
    <source>
        <dbReference type="ARBA" id="ARBA00023136"/>
    </source>
</evidence>
<dbReference type="GO" id="GO:0016705">
    <property type="term" value="F:oxidoreductase activity, acting on paired donors, with incorporation or reduction of molecular oxygen"/>
    <property type="evidence" value="ECO:0007669"/>
    <property type="project" value="InterPro"/>
</dbReference>
<evidence type="ECO:0000256" key="1">
    <source>
        <dbReference type="ARBA" id="ARBA00001971"/>
    </source>
</evidence>
<evidence type="ECO:0008006" key="15">
    <source>
        <dbReference type="Google" id="ProtNLM"/>
    </source>
</evidence>
<name>A0AAN7P9T3_9COLE</name>
<dbReference type="PRINTS" id="PR00464">
    <property type="entry name" value="EP450II"/>
</dbReference>
<keyword evidence="5" id="KW-0349">Heme</keyword>
<dbReference type="GO" id="GO:0020037">
    <property type="term" value="F:heme binding"/>
    <property type="evidence" value="ECO:0007669"/>
    <property type="project" value="InterPro"/>
</dbReference>
<dbReference type="Proteomes" id="UP001353858">
    <property type="component" value="Unassembled WGS sequence"/>
</dbReference>
<evidence type="ECO:0000256" key="10">
    <source>
        <dbReference type="ARBA" id="ARBA00023004"/>
    </source>
</evidence>
<gene>
    <name evidence="13" type="ORF">RN001_008055</name>
</gene>
<comment type="subcellular location">
    <subcellularLocation>
        <location evidence="3">Endoplasmic reticulum membrane</location>
        <topology evidence="3">Peripheral membrane protein</topology>
    </subcellularLocation>
    <subcellularLocation>
        <location evidence="2">Microsome membrane</location>
        <topology evidence="2">Peripheral membrane protein</topology>
    </subcellularLocation>
</comment>
<evidence type="ECO:0000313" key="13">
    <source>
        <dbReference type="EMBL" id="KAK4879909.1"/>
    </source>
</evidence>
<evidence type="ECO:0000256" key="4">
    <source>
        <dbReference type="ARBA" id="ARBA00010617"/>
    </source>
</evidence>
<keyword evidence="7" id="KW-0256">Endoplasmic reticulum</keyword>
<evidence type="ECO:0000256" key="7">
    <source>
        <dbReference type="ARBA" id="ARBA00022824"/>
    </source>
</evidence>
<evidence type="ECO:0000313" key="14">
    <source>
        <dbReference type="Proteomes" id="UP001353858"/>
    </source>
</evidence>
<accession>A0AAN7P9T3</accession>